<dbReference type="Proteomes" id="UP000199226">
    <property type="component" value="Unassembled WGS sequence"/>
</dbReference>
<organism evidence="1 2">
    <name type="scientific">Daejeonella rubra</name>
    <dbReference type="NCBI Taxonomy" id="990371"/>
    <lineage>
        <taxon>Bacteria</taxon>
        <taxon>Pseudomonadati</taxon>
        <taxon>Bacteroidota</taxon>
        <taxon>Sphingobacteriia</taxon>
        <taxon>Sphingobacteriales</taxon>
        <taxon>Sphingobacteriaceae</taxon>
        <taxon>Daejeonella</taxon>
    </lineage>
</organism>
<name>A0A1G9R8K6_9SPHI</name>
<dbReference type="STRING" id="990371.SAMN05421813_107148"/>
<dbReference type="EMBL" id="FNHH01000007">
    <property type="protein sequence ID" value="SDM19568.1"/>
    <property type="molecule type" value="Genomic_DNA"/>
</dbReference>
<dbReference type="InterPro" id="IPR008969">
    <property type="entry name" value="CarboxyPept-like_regulatory"/>
</dbReference>
<gene>
    <name evidence="1" type="ORF">SAMN05421813_107148</name>
</gene>
<dbReference type="OrthoDB" id="789400at2"/>
<dbReference type="AlphaFoldDB" id="A0A1G9R8K6"/>
<keyword evidence="2" id="KW-1185">Reference proteome</keyword>
<protein>
    <recommendedName>
        <fullName evidence="3">CarboxypepD_reg-like domain-containing protein</fullName>
    </recommendedName>
</protein>
<evidence type="ECO:0000313" key="1">
    <source>
        <dbReference type="EMBL" id="SDM19568.1"/>
    </source>
</evidence>
<dbReference type="SUPFAM" id="SSF49464">
    <property type="entry name" value="Carboxypeptidase regulatory domain-like"/>
    <property type="match status" value="1"/>
</dbReference>
<reference evidence="2" key="1">
    <citation type="submission" date="2016-10" db="EMBL/GenBank/DDBJ databases">
        <authorList>
            <person name="Varghese N."/>
            <person name="Submissions S."/>
        </authorList>
    </citation>
    <scope>NUCLEOTIDE SEQUENCE [LARGE SCALE GENOMIC DNA]</scope>
    <source>
        <strain evidence="2">DSM 24536</strain>
    </source>
</reference>
<accession>A0A1G9R8K6</accession>
<evidence type="ECO:0000313" key="2">
    <source>
        <dbReference type="Proteomes" id="UP000199226"/>
    </source>
</evidence>
<dbReference type="RefSeq" id="WP_090702801.1">
    <property type="nucleotide sequence ID" value="NZ_FNHH01000007.1"/>
</dbReference>
<evidence type="ECO:0008006" key="3">
    <source>
        <dbReference type="Google" id="ProtNLM"/>
    </source>
</evidence>
<proteinExistence type="predicted"/>
<sequence length="257" mass="29437">MKHVLILFLIAIQLICSVDSSLYAQEPAVRGLIMEKSGVSKLANVYILNKRTKRVSQSDDYGLFRIPASRGDTLSFSKSGYTELILVLPDLSDLVLRLQPVIRLSEVMVQGQSKKQELDEIKDQYRRKGSYYAGKPPVLAYIFQPLTALYELVGKTPGQARRFNAYYTNELQQSEVDRRFNSYTVRKITGLDSLDLKNFMAVYRPDYNSLSTWDEYALINYLKRSLQTFNNSGRPKGLRSLPPLPKAKDLTERTLKY</sequence>